<feature type="region of interest" description="Disordered" evidence="1">
    <location>
        <begin position="1084"/>
        <end position="1103"/>
    </location>
</feature>
<dbReference type="PANTHER" id="PTHR13196">
    <property type="entry name" value="DENN DOMAIN-CONTAINING"/>
    <property type="match status" value="1"/>
</dbReference>
<evidence type="ECO:0000313" key="4">
    <source>
        <dbReference type="Proteomes" id="UP000038009"/>
    </source>
</evidence>
<feature type="region of interest" description="Disordered" evidence="1">
    <location>
        <begin position="28"/>
        <end position="53"/>
    </location>
</feature>
<feature type="compositionally biased region" description="Basic and acidic residues" evidence="1">
    <location>
        <begin position="1185"/>
        <end position="1199"/>
    </location>
</feature>
<dbReference type="Proteomes" id="UP000038009">
    <property type="component" value="Unassembled WGS sequence"/>
</dbReference>
<dbReference type="Gene3D" id="3.40.50.11500">
    <property type="match status" value="1"/>
</dbReference>
<dbReference type="GO" id="GO:0005829">
    <property type="term" value="C:cytosol"/>
    <property type="evidence" value="ECO:0007669"/>
    <property type="project" value="TreeGrafter"/>
</dbReference>
<feature type="region of interest" description="Disordered" evidence="1">
    <location>
        <begin position="1163"/>
        <end position="1202"/>
    </location>
</feature>
<dbReference type="GO" id="GO:0006897">
    <property type="term" value="P:endocytosis"/>
    <property type="evidence" value="ECO:0007669"/>
    <property type="project" value="TreeGrafter"/>
</dbReference>
<dbReference type="PANTHER" id="PTHR13196:SF14">
    <property type="entry name" value="UDENN DOMAIN-CONTAINING PROTEIN"/>
    <property type="match status" value="1"/>
</dbReference>
<comment type="caution">
    <text evidence="3">The sequence shown here is derived from an EMBL/GenBank/DDBJ whole genome shotgun (WGS) entry which is preliminary data.</text>
</comment>
<dbReference type="Pfam" id="PF02141">
    <property type="entry name" value="DENN"/>
    <property type="match status" value="1"/>
</dbReference>
<dbReference type="InterPro" id="IPR043153">
    <property type="entry name" value="DENN_C"/>
</dbReference>
<evidence type="ECO:0000313" key="3">
    <source>
        <dbReference type="EMBL" id="KPI82972.1"/>
    </source>
</evidence>
<dbReference type="EMBL" id="LJSK01000469">
    <property type="protein sequence ID" value="KPI82972.1"/>
    <property type="molecule type" value="Genomic_DNA"/>
</dbReference>
<feature type="region of interest" description="Disordered" evidence="1">
    <location>
        <begin position="1252"/>
        <end position="1271"/>
    </location>
</feature>
<dbReference type="InterPro" id="IPR040032">
    <property type="entry name" value="DENND1A/B/C"/>
</dbReference>
<dbReference type="SMART" id="SM00799">
    <property type="entry name" value="DENN"/>
    <property type="match status" value="1"/>
</dbReference>
<reference evidence="3 4" key="1">
    <citation type="journal article" date="2015" name="PLoS Pathog.">
        <title>Leptomonas seymouri: Adaptations to the Dixenous Life Cycle Analyzed by Genome Sequencing, Transcriptome Profiling and Co-infection with Leishmania donovani.</title>
        <authorList>
            <person name="Kraeva N."/>
            <person name="Butenko A."/>
            <person name="Hlavacova J."/>
            <person name="Kostygov A."/>
            <person name="Myskova J."/>
            <person name="Grybchuk D."/>
            <person name="Lestinova T."/>
            <person name="Votypka J."/>
            <person name="Volf P."/>
            <person name="Opperdoes F."/>
            <person name="Flegontov P."/>
            <person name="Lukes J."/>
            <person name="Yurchenko V."/>
        </authorList>
    </citation>
    <scope>NUCLEOTIDE SEQUENCE [LARGE SCALE GENOMIC DNA]</scope>
    <source>
        <strain evidence="3 4">ATCC 30220</strain>
    </source>
</reference>
<feature type="region of interest" description="Disordered" evidence="1">
    <location>
        <begin position="575"/>
        <end position="596"/>
    </location>
</feature>
<dbReference type="GO" id="GO:0032456">
    <property type="term" value="P:endocytic recycling"/>
    <property type="evidence" value="ECO:0007669"/>
    <property type="project" value="TreeGrafter"/>
</dbReference>
<organism evidence="3 4">
    <name type="scientific">Leptomonas seymouri</name>
    <dbReference type="NCBI Taxonomy" id="5684"/>
    <lineage>
        <taxon>Eukaryota</taxon>
        <taxon>Discoba</taxon>
        <taxon>Euglenozoa</taxon>
        <taxon>Kinetoplastea</taxon>
        <taxon>Metakinetoplastina</taxon>
        <taxon>Trypanosomatida</taxon>
        <taxon>Trypanosomatidae</taxon>
        <taxon>Leishmaniinae</taxon>
        <taxon>Leptomonas</taxon>
    </lineage>
</organism>
<sequence>MVGDTASDGIPLLTRILLVRATAHFNPSFPSDAHRLPPSPPPLNPGEPPEATKQPYAVVGGFQLCPRLRIVAHYAQSNEEEGATSPCPLCSATTTPEDDADFFALHAPLHQLLASLATDRLKDKVKMRQMHTGIARTAVKLARATADSSAAPPPAAGPPDAVGFPSASMACASSTATPQRSGCRVGAANMEDLKSEVSAGSGSSSAGQGIVTAATATFAEDVAWRSLTTPYQPQLNPWCLMPVSDEGCYLSLPSPGYVHWCHQQAARCCSPECLGGGSAEADVQGIPMQYMDTVHYSSESGGRRSHSSGDEELGYVHGYAFILDGAVFAESDTQKEAAITAERPLSDDDGQVSVLLWCVLSDAPVFNFMRSLTLEIVAAMSHVAQRTYHASAESASSRSVESGTGVPTDVYTKMLDGILDEEVVRPLAAALLLRGSVSSRTLPGENFTVNLPLVRGRLSDASAPLQTSSKSGALTFRRPLDLLFPFADVPLSVLLLSFGEDALRVLMSLLMQEERVVVIGATPQHASACVVSLLSLIAPFTWVSPLVPYVPPHTAAQTGLLYILLSTPYGLRQQDQRQSSAPMSSPPAPYSSGVASQASQQTQSAGFLIGSTAGIRPYLMFLSAFGVREESGGRVPRSGRPPRVWIADARTGAVAVCPTEPISQHLLADGTAQHASGADDSDIGSGRSCTAHGGASAWTLDAQLDLRAAVPQMYSSSSPNGGAQNPYVLYSAVRNTLRAAAALNVMDAAPLDVLPPFHDELCDVLRRVAPVEKRRQFRQALEELARHTRVRVDNLASLAARLTRGLQQTLKAYAASADAMRFRNFSVGNSDSSSDINDSSSDSASGSEDDLEERDRRTIDENASFRAVTEAVAQSRSLAFPDPSSSRDLAQFPALSSADTWQVQSCFLGYVVERLAGAYRRGITMISGAAAHHRSRRSLMQASAFLVSGLDQHYGLAETVARTHLFRHFKDAVLEAETLGLRRVLGGCGLQIHAGSSSSNSSDETGGRSGVCHATMKYVRPLAMFAILCDRARLQYPELFADVSSLDAVGMVYATLVRRCFTNRPGQPAAVAVPCAIRSIVGSNASSDPRRTAVVSSSGSSGGGGFRSFLSKAAKAMKLHGGSSAGGGGGGRGLPVQYIPASVACRSSFAVAPFSARHATPKSLHITGCSSNGPSGKPRRHHHNHPPDLHAQRHTGERKSARRRRNEYMANLSVISAKPQRQQWTLQQQHQQRTAINVDFTLDDCTGAVRNPSVPGDVSGPTSSISASSSAAAAARGEAPGTLHRSMYVSGVGLDAELLTAVARTGGARGGNDAAMRMMAEASLSICHTLTVDIVHQFDAYEPLLAPVLVPSAAPASVGSAAAVGVAGGVTSPAAYMGVGLLCPSCINMWREGEVRATRVLQEQRQPPKRNHCSTVSLAPTPAPVPSLPSQPLTGSAVAAAGGVEAGVPPDTPWGAFTSGTPIGFPIDNTPCSLPASSQSTSSANANPPLPSVGWGNPAHAVLPSTPSTLVSTPATLLTAAVSPTSTMPQPSAHRDVWENWGMQAPVVMSTPNAATASAPAAAAATASAGARNPSNNTNLGIREMVWPMPSTLALPSVEPAPYAPAPGDVMDELFAGLPNYNNGASVSNYTSNTSSALQQQQQQPRRQALDDFF</sequence>
<name>A0A0N1I165_LEPSE</name>
<feature type="region of interest" description="Disordered" evidence="1">
    <location>
        <begin position="1631"/>
        <end position="1654"/>
    </location>
</feature>
<evidence type="ECO:0000259" key="2">
    <source>
        <dbReference type="SMART" id="SM00799"/>
    </source>
</evidence>
<keyword evidence="4" id="KW-1185">Reference proteome</keyword>
<accession>A0A0N1I165</accession>
<dbReference type="GO" id="GO:0005085">
    <property type="term" value="F:guanyl-nucleotide exchange factor activity"/>
    <property type="evidence" value="ECO:0007669"/>
    <property type="project" value="InterPro"/>
</dbReference>
<feature type="compositionally biased region" description="Low complexity" evidence="1">
    <location>
        <begin position="830"/>
        <end position="846"/>
    </location>
</feature>
<feature type="domain" description="cDENN" evidence="2">
    <location>
        <begin position="351"/>
        <end position="567"/>
    </location>
</feature>
<dbReference type="InterPro" id="IPR001194">
    <property type="entry name" value="cDENN_dom"/>
</dbReference>
<dbReference type="OMA" id="KQFECAV"/>
<dbReference type="VEuPathDB" id="TriTrypDB:Lsey_0469_0030"/>
<proteinExistence type="predicted"/>
<dbReference type="GO" id="GO:1901981">
    <property type="term" value="F:phosphatidylinositol phosphate binding"/>
    <property type="evidence" value="ECO:0007669"/>
    <property type="project" value="TreeGrafter"/>
</dbReference>
<protein>
    <recommendedName>
        <fullName evidence="2">cDENN domain-containing protein</fullName>
    </recommendedName>
</protein>
<gene>
    <name evidence="3" type="ORF">ABL78_8010</name>
</gene>
<feature type="compositionally biased region" description="Pro residues" evidence="1">
    <location>
        <begin position="37"/>
        <end position="48"/>
    </location>
</feature>
<evidence type="ECO:0000256" key="1">
    <source>
        <dbReference type="SAM" id="MobiDB-lite"/>
    </source>
</evidence>
<dbReference type="OrthoDB" id="243785at2759"/>
<feature type="region of interest" description="Disordered" evidence="1">
    <location>
        <begin position="829"/>
        <end position="859"/>
    </location>
</feature>